<keyword evidence="2" id="KW-1185">Reference proteome</keyword>
<protein>
    <submittedName>
        <fullName evidence="1">Uncharacterized protein</fullName>
    </submittedName>
</protein>
<name>A0ACC1C1J6_9ROSI</name>
<gene>
    <name evidence="1" type="ORF">Patl1_17341</name>
</gene>
<organism evidence="1 2">
    <name type="scientific">Pistacia atlantica</name>
    <dbReference type="NCBI Taxonomy" id="434234"/>
    <lineage>
        <taxon>Eukaryota</taxon>
        <taxon>Viridiplantae</taxon>
        <taxon>Streptophyta</taxon>
        <taxon>Embryophyta</taxon>
        <taxon>Tracheophyta</taxon>
        <taxon>Spermatophyta</taxon>
        <taxon>Magnoliopsida</taxon>
        <taxon>eudicotyledons</taxon>
        <taxon>Gunneridae</taxon>
        <taxon>Pentapetalae</taxon>
        <taxon>rosids</taxon>
        <taxon>malvids</taxon>
        <taxon>Sapindales</taxon>
        <taxon>Anacardiaceae</taxon>
        <taxon>Pistacia</taxon>
    </lineage>
</organism>
<evidence type="ECO:0000313" key="2">
    <source>
        <dbReference type="Proteomes" id="UP001164250"/>
    </source>
</evidence>
<comment type="caution">
    <text evidence="1">The sequence shown here is derived from an EMBL/GenBank/DDBJ whole genome shotgun (WGS) entry which is preliminary data.</text>
</comment>
<proteinExistence type="predicted"/>
<dbReference type="Proteomes" id="UP001164250">
    <property type="component" value="Chromosome 2"/>
</dbReference>
<accession>A0ACC1C1J6</accession>
<reference evidence="2" key="1">
    <citation type="journal article" date="2023" name="G3 (Bethesda)">
        <title>Genome assembly and association tests identify interacting loci associated with vigor, precocity, and sex in interspecific pistachio rootstocks.</title>
        <authorList>
            <person name="Palmer W."/>
            <person name="Jacygrad E."/>
            <person name="Sagayaradj S."/>
            <person name="Cavanaugh K."/>
            <person name="Han R."/>
            <person name="Bertier L."/>
            <person name="Beede B."/>
            <person name="Kafkas S."/>
            <person name="Golino D."/>
            <person name="Preece J."/>
            <person name="Michelmore R."/>
        </authorList>
    </citation>
    <scope>NUCLEOTIDE SEQUENCE [LARGE SCALE GENOMIC DNA]</scope>
</reference>
<sequence>MSTPSKSKTRQATPSSSSAIQNGGGRLFTDSSEIRLLKTLEKLIKSTPSSPQITVDPETFNRINSALNSNFTQSQTTYKLRRLRTKSLIKTPHDQKLFKIARKLWGKQIKRKSKRLGDRQSSDKEEQEEENVALVEAERNGEREQEREEVVNLEDYPALVQTSSSPTIDSPMVPISIKLDGSNYGLWSQVVEMYISGKDKLGYINGDYPQPPETDPSFRKWRTENAMVKGWLINSMDHSLVVNFIRYPTAKQVWHFAATTYFDGTNTSQGRSPTICDDIGSRSSG</sequence>
<evidence type="ECO:0000313" key="1">
    <source>
        <dbReference type="EMBL" id="KAJ0105837.1"/>
    </source>
</evidence>
<dbReference type="EMBL" id="CM047898">
    <property type="protein sequence ID" value="KAJ0105837.1"/>
    <property type="molecule type" value="Genomic_DNA"/>
</dbReference>